<gene>
    <name evidence="2" type="ORF">C2845_PM02G39800</name>
</gene>
<sequence>MHPLPSSRTNVTDTLVGGGSHFEVTRLASAAQADVEASFQVTDLDKAEPFDPAWRGADAQAVRADRGADATGGVGPFGLWVLASDDREERTAVFFRVFKGGDGGKDVVLMCKTRSMSSHADNLYKPTFAGFVDVTSTFIADNSV</sequence>
<dbReference type="InterPro" id="IPR050551">
    <property type="entry name" value="Fructan_Metab_Enzymes"/>
</dbReference>
<dbReference type="STRING" id="4540.A0A3L6SFI1"/>
<dbReference type="SUPFAM" id="SSF49899">
    <property type="entry name" value="Concanavalin A-like lectins/glucanases"/>
    <property type="match status" value="1"/>
</dbReference>
<comment type="caution">
    <text evidence="2">The sequence shown here is derived from an EMBL/GenBank/DDBJ whole genome shotgun (WGS) entry which is preliminary data.</text>
</comment>
<keyword evidence="3" id="KW-1185">Reference proteome</keyword>
<accession>A0A3L6SFI1</accession>
<proteinExistence type="predicted"/>
<feature type="domain" description="Glycosyl hydrolase family 32 C-terminal" evidence="1">
    <location>
        <begin position="20"/>
        <end position="96"/>
    </location>
</feature>
<organism evidence="2 3">
    <name type="scientific">Panicum miliaceum</name>
    <name type="common">Proso millet</name>
    <name type="synonym">Broomcorn millet</name>
    <dbReference type="NCBI Taxonomy" id="4540"/>
    <lineage>
        <taxon>Eukaryota</taxon>
        <taxon>Viridiplantae</taxon>
        <taxon>Streptophyta</taxon>
        <taxon>Embryophyta</taxon>
        <taxon>Tracheophyta</taxon>
        <taxon>Spermatophyta</taxon>
        <taxon>Magnoliopsida</taxon>
        <taxon>Liliopsida</taxon>
        <taxon>Poales</taxon>
        <taxon>Poaceae</taxon>
        <taxon>PACMAD clade</taxon>
        <taxon>Panicoideae</taxon>
        <taxon>Panicodae</taxon>
        <taxon>Paniceae</taxon>
        <taxon>Panicinae</taxon>
        <taxon>Panicum</taxon>
        <taxon>Panicum sect. Panicum</taxon>
    </lineage>
</organism>
<dbReference type="OrthoDB" id="202537at2759"/>
<evidence type="ECO:0000313" key="2">
    <source>
        <dbReference type="EMBL" id="RLN18963.1"/>
    </source>
</evidence>
<evidence type="ECO:0000259" key="1">
    <source>
        <dbReference type="Pfam" id="PF08244"/>
    </source>
</evidence>
<dbReference type="Pfam" id="PF08244">
    <property type="entry name" value="Glyco_hydro_32C"/>
    <property type="match status" value="1"/>
</dbReference>
<dbReference type="InterPro" id="IPR013320">
    <property type="entry name" value="ConA-like_dom_sf"/>
</dbReference>
<name>A0A3L6SFI1_PANMI</name>
<dbReference type="AlphaFoldDB" id="A0A3L6SFI1"/>
<reference evidence="3" key="1">
    <citation type="journal article" date="2019" name="Nat. Commun.">
        <title>The genome of broomcorn millet.</title>
        <authorList>
            <person name="Zou C."/>
            <person name="Miki D."/>
            <person name="Li D."/>
            <person name="Tang Q."/>
            <person name="Xiao L."/>
            <person name="Rajput S."/>
            <person name="Deng P."/>
            <person name="Jia W."/>
            <person name="Huang R."/>
            <person name="Zhang M."/>
            <person name="Sun Y."/>
            <person name="Hu J."/>
            <person name="Fu X."/>
            <person name="Schnable P.S."/>
            <person name="Li F."/>
            <person name="Zhang H."/>
            <person name="Feng B."/>
            <person name="Zhu X."/>
            <person name="Liu R."/>
            <person name="Schnable J.C."/>
            <person name="Zhu J.-K."/>
            <person name="Zhang H."/>
        </authorList>
    </citation>
    <scope>NUCLEOTIDE SEQUENCE [LARGE SCALE GENOMIC DNA]</scope>
</reference>
<dbReference type="Gene3D" id="2.60.120.560">
    <property type="entry name" value="Exo-inulinase, domain 1"/>
    <property type="match status" value="1"/>
</dbReference>
<evidence type="ECO:0000313" key="3">
    <source>
        <dbReference type="Proteomes" id="UP000275267"/>
    </source>
</evidence>
<dbReference type="EMBL" id="PQIB02000005">
    <property type="protein sequence ID" value="RLN18963.1"/>
    <property type="molecule type" value="Genomic_DNA"/>
</dbReference>
<dbReference type="InterPro" id="IPR013189">
    <property type="entry name" value="Glyco_hydro_32_C"/>
</dbReference>
<dbReference type="PANTHER" id="PTHR31953">
    <property type="entry name" value="BETA-FRUCTOFURANOSIDASE, INSOLUBLE ISOENZYME CWINV1-RELATED"/>
    <property type="match status" value="1"/>
</dbReference>
<dbReference type="Proteomes" id="UP000275267">
    <property type="component" value="Unassembled WGS sequence"/>
</dbReference>
<protein>
    <submittedName>
        <fullName evidence="2">Beta-fructofuranosidase, insoluble isoenzyme 3-like</fullName>
    </submittedName>
</protein>